<dbReference type="Gene3D" id="1.25.40.10">
    <property type="entry name" value="Tetratricopeptide repeat domain"/>
    <property type="match status" value="1"/>
</dbReference>
<reference evidence="1" key="1">
    <citation type="submission" date="2009-02" db="EMBL/GenBank/DDBJ databases">
        <authorList>
            <person name="Fulton L."/>
            <person name="Clifton S."/>
            <person name="Fulton B."/>
            <person name="Xu J."/>
            <person name="Minx P."/>
            <person name="Pepin K.H."/>
            <person name="Johnson M."/>
            <person name="Bhonagiri V."/>
            <person name="Nash W.E."/>
            <person name="Mardis E.R."/>
            <person name="Wilson R.K."/>
        </authorList>
    </citation>
    <scope>NUCLEOTIDE SEQUENCE [LARGE SCALE GENOMIC DNA]</scope>
    <source>
        <strain evidence="1">DSM 15053</strain>
    </source>
</reference>
<dbReference type="RefSeq" id="WP_006445221.1">
    <property type="nucleotide sequence ID" value="NZ_GG657835.1"/>
</dbReference>
<comment type="caution">
    <text evidence="1">The sequence shown here is derived from an EMBL/GenBank/DDBJ whole genome shotgun (WGS) entry which is preliminary data.</text>
</comment>
<reference evidence="1" key="2">
    <citation type="submission" date="2013-06" db="EMBL/GenBank/DDBJ databases">
        <title>Draft genome sequence of Clostridium hylemonae (DSM 15053).</title>
        <authorList>
            <person name="Sudarsanam P."/>
            <person name="Ley R."/>
            <person name="Guruge J."/>
            <person name="Turnbaugh P.J."/>
            <person name="Mahowald M."/>
            <person name="Liep D."/>
            <person name="Gordon J."/>
        </authorList>
    </citation>
    <scope>NUCLEOTIDE SEQUENCE</scope>
    <source>
        <strain evidence="1">DSM 15053</strain>
    </source>
</reference>
<dbReference type="HOGENOM" id="CLU_2532623_0_0_9"/>
<name>C0C6Z2_9FIRM</name>
<dbReference type="EMBL" id="ABYI02000121">
    <property type="protein sequence ID" value="EEG72055.1"/>
    <property type="molecule type" value="Genomic_DNA"/>
</dbReference>
<keyword evidence="2" id="KW-1185">Reference proteome</keyword>
<dbReference type="SUPFAM" id="SSF48452">
    <property type="entry name" value="TPR-like"/>
    <property type="match status" value="1"/>
</dbReference>
<evidence type="ECO:0000313" key="1">
    <source>
        <dbReference type="EMBL" id="EEG72055.1"/>
    </source>
</evidence>
<accession>C0C6Z2</accession>
<evidence type="ECO:0000313" key="2">
    <source>
        <dbReference type="Proteomes" id="UP000004893"/>
    </source>
</evidence>
<dbReference type="Proteomes" id="UP000004893">
    <property type="component" value="Unassembled WGS sequence"/>
</dbReference>
<gene>
    <name evidence="1" type="ORF">CLOHYLEM_07881</name>
</gene>
<dbReference type="AlphaFoldDB" id="C0C6Z2"/>
<dbReference type="InterPro" id="IPR011990">
    <property type="entry name" value="TPR-like_helical_dom_sf"/>
</dbReference>
<feature type="non-terminal residue" evidence="1">
    <location>
        <position position="1"/>
    </location>
</feature>
<organism evidence="1 2">
    <name type="scientific">[Clostridium] hylemonae DSM 15053</name>
    <dbReference type="NCBI Taxonomy" id="553973"/>
    <lineage>
        <taxon>Bacteria</taxon>
        <taxon>Bacillati</taxon>
        <taxon>Bacillota</taxon>
        <taxon>Clostridia</taxon>
        <taxon>Lachnospirales</taxon>
        <taxon>Lachnospiraceae</taxon>
    </lineage>
</organism>
<proteinExistence type="predicted"/>
<protein>
    <submittedName>
        <fullName evidence="1">Uncharacterized protein</fullName>
    </submittedName>
</protein>
<sequence>RTEEIPETIKKKKLFEKLIEIYPRNPHYYNHLARLLVEGSSNDYNPAIELLNKAIEILEEDERTLLKTGRVALSLTDSKTSRL</sequence>